<evidence type="ECO:0000256" key="5">
    <source>
        <dbReference type="ARBA" id="ARBA00022989"/>
    </source>
</evidence>
<evidence type="ECO:0000259" key="8">
    <source>
        <dbReference type="Pfam" id="PF01694"/>
    </source>
</evidence>
<feature type="transmembrane region" description="Helical" evidence="7">
    <location>
        <begin position="436"/>
        <end position="455"/>
    </location>
</feature>
<evidence type="ECO:0000256" key="6">
    <source>
        <dbReference type="ARBA" id="ARBA00023136"/>
    </source>
</evidence>
<dbReference type="Proteomes" id="UP000613030">
    <property type="component" value="Unassembled WGS sequence"/>
</dbReference>
<feature type="transmembrane region" description="Helical" evidence="7">
    <location>
        <begin position="12"/>
        <end position="32"/>
    </location>
</feature>
<comment type="caution">
    <text evidence="9">The sequence shown here is derived from an EMBL/GenBank/DDBJ whole genome shotgun (WGS) entry which is preliminary data.</text>
</comment>
<dbReference type="GO" id="GO:0008233">
    <property type="term" value="F:peptidase activity"/>
    <property type="evidence" value="ECO:0007669"/>
    <property type="project" value="UniProtKB-KW"/>
</dbReference>
<evidence type="ECO:0000313" key="9">
    <source>
        <dbReference type="EMBL" id="MBL0745391.1"/>
    </source>
</evidence>
<keyword evidence="3 7" id="KW-0812">Transmembrane</keyword>
<evidence type="ECO:0000256" key="2">
    <source>
        <dbReference type="ARBA" id="ARBA00009045"/>
    </source>
</evidence>
<evidence type="ECO:0000256" key="7">
    <source>
        <dbReference type="SAM" id="Phobius"/>
    </source>
</evidence>
<proteinExistence type="inferred from homology"/>
<dbReference type="PANTHER" id="PTHR43731:SF14">
    <property type="entry name" value="PRESENILIN-ASSOCIATED RHOMBOID-LIKE PROTEIN, MITOCHONDRIAL"/>
    <property type="match status" value="1"/>
</dbReference>
<dbReference type="SUPFAM" id="SSF144091">
    <property type="entry name" value="Rhomboid-like"/>
    <property type="match status" value="1"/>
</dbReference>
<keyword evidence="9" id="KW-0645">Protease</keyword>
<feature type="transmembrane region" description="Helical" evidence="7">
    <location>
        <begin position="488"/>
        <end position="507"/>
    </location>
</feature>
<name>A0ABS1L126_9BACT</name>
<dbReference type="PANTHER" id="PTHR43731">
    <property type="entry name" value="RHOMBOID PROTEASE"/>
    <property type="match status" value="1"/>
</dbReference>
<protein>
    <submittedName>
        <fullName evidence="9">Rhomboid family intramembrane serine protease</fullName>
    </submittedName>
</protein>
<feature type="transmembrane region" description="Helical" evidence="7">
    <location>
        <begin position="379"/>
        <end position="399"/>
    </location>
</feature>
<comment type="similarity">
    <text evidence="2">Belongs to the peptidase S54 family.</text>
</comment>
<comment type="subcellular location">
    <subcellularLocation>
        <location evidence="1">Membrane</location>
        <topology evidence="1">Multi-pass membrane protein</topology>
    </subcellularLocation>
</comment>
<dbReference type="RefSeq" id="WP_202015806.1">
    <property type="nucleotide sequence ID" value="NZ_JAERRB010000016.1"/>
</dbReference>
<keyword evidence="10" id="KW-1185">Reference proteome</keyword>
<dbReference type="Gene3D" id="1.20.1540.10">
    <property type="entry name" value="Rhomboid-like"/>
    <property type="match status" value="1"/>
</dbReference>
<evidence type="ECO:0000256" key="3">
    <source>
        <dbReference type="ARBA" id="ARBA00022692"/>
    </source>
</evidence>
<keyword evidence="4 9" id="KW-0378">Hydrolase</keyword>
<dbReference type="Pfam" id="PF01694">
    <property type="entry name" value="Rhomboid"/>
    <property type="match status" value="1"/>
</dbReference>
<evidence type="ECO:0000256" key="4">
    <source>
        <dbReference type="ARBA" id="ARBA00022801"/>
    </source>
</evidence>
<reference evidence="9 10" key="1">
    <citation type="submission" date="2021-01" db="EMBL/GenBank/DDBJ databases">
        <title>Chryseolinea sp. Jin1 Genome sequencing and assembly.</title>
        <authorList>
            <person name="Kim I."/>
        </authorList>
    </citation>
    <scope>NUCLEOTIDE SEQUENCE [LARGE SCALE GENOMIC DNA]</scope>
    <source>
        <strain evidence="9 10">Jin1</strain>
    </source>
</reference>
<feature type="transmembrane region" description="Helical" evidence="7">
    <location>
        <begin position="44"/>
        <end position="62"/>
    </location>
</feature>
<feature type="transmembrane region" description="Helical" evidence="7">
    <location>
        <begin position="325"/>
        <end position="349"/>
    </location>
</feature>
<dbReference type="GO" id="GO:0006508">
    <property type="term" value="P:proteolysis"/>
    <property type="evidence" value="ECO:0007669"/>
    <property type="project" value="UniProtKB-KW"/>
</dbReference>
<evidence type="ECO:0000313" key="10">
    <source>
        <dbReference type="Proteomes" id="UP000613030"/>
    </source>
</evidence>
<dbReference type="EMBL" id="JAERRB010000016">
    <property type="protein sequence ID" value="MBL0745391.1"/>
    <property type="molecule type" value="Genomic_DNA"/>
</dbReference>
<feature type="transmembrane region" description="Helical" evidence="7">
    <location>
        <begin position="411"/>
        <end position="430"/>
    </location>
</feature>
<accession>A0ABS1L126</accession>
<feature type="domain" description="Peptidase S54 rhomboid" evidence="8">
    <location>
        <begin position="370"/>
        <end position="506"/>
    </location>
</feature>
<gene>
    <name evidence="9" type="ORF">JI741_29440</name>
</gene>
<feature type="transmembrane region" description="Helical" evidence="7">
    <location>
        <begin position="464"/>
        <end position="482"/>
    </location>
</feature>
<dbReference type="InterPro" id="IPR035952">
    <property type="entry name" value="Rhomboid-like_sf"/>
</dbReference>
<dbReference type="InterPro" id="IPR022764">
    <property type="entry name" value="Peptidase_S54_rhomboid_dom"/>
</dbReference>
<keyword evidence="5 7" id="KW-1133">Transmembrane helix</keyword>
<evidence type="ECO:0000256" key="1">
    <source>
        <dbReference type="ARBA" id="ARBA00004141"/>
    </source>
</evidence>
<keyword evidence="6 7" id="KW-0472">Membrane</keyword>
<dbReference type="InterPro" id="IPR050925">
    <property type="entry name" value="Rhomboid_protease_S54"/>
</dbReference>
<sequence length="533" mass="60640">MKDYNLKFRHILPTFLYISLGSIVLLSLLHYFTSIQFELIKEDIWAIWAPIAFPWIPITIWLRPKLRVLIFRKETDRRRFLFQFIAWVTMTATLLISQEYVTTATGKLLSVNTVEDIERLPKERYYTLKNFEVAVPGGGMYADFSTSGKNNQNFDMALFFAFPIVKDSSQQKIKNHSCWYGVKFRKQISNRLEPEEKEKIYTDFHATCMDELKNYNFSDVTYFERLPKSKDREDFQAAVARALDTQTAEDSIILKPQHNSFAERTGNKLAWIFGSYGIGLVIFLLVLLWPRFSKLELERQREGKKPKEDDVKEMFQYLIPRSPHFATSIIIDLNILVFVAMMFAGVNILSPSGADLLAWGANRRYETVNGDWWRLLTSMFLHGGIMHLLLNIYGLVLAATFLEPTLGPRRYAVLYIVAGLAGSIASMVWYTNTLSVGASGAIFGLHGAILSLLLTDAYRGSKRLILILIGIYVSINLVMGLAGGVDNAAHVGGLVSGAILGFVLYYFKDDKGPIETIDEPMNEESEEPEESMN</sequence>
<feature type="transmembrane region" description="Helical" evidence="7">
    <location>
        <begin position="269"/>
        <end position="289"/>
    </location>
</feature>
<organism evidence="9 10">
    <name type="scientific">Chryseolinea lacunae</name>
    <dbReference type="NCBI Taxonomy" id="2801331"/>
    <lineage>
        <taxon>Bacteria</taxon>
        <taxon>Pseudomonadati</taxon>
        <taxon>Bacteroidota</taxon>
        <taxon>Cytophagia</taxon>
        <taxon>Cytophagales</taxon>
        <taxon>Fulvivirgaceae</taxon>
        <taxon>Chryseolinea</taxon>
    </lineage>
</organism>
<feature type="transmembrane region" description="Helical" evidence="7">
    <location>
        <begin position="82"/>
        <end position="101"/>
    </location>
</feature>